<evidence type="ECO:0000259" key="1">
    <source>
        <dbReference type="Pfam" id="PF23584"/>
    </source>
</evidence>
<reference evidence="2" key="2">
    <citation type="submission" date="2023-05" db="EMBL/GenBank/DDBJ databases">
        <authorList>
            <consortium name="Lawrence Berkeley National Laboratory"/>
            <person name="Steindorff A."/>
            <person name="Hensen N."/>
            <person name="Bonometti L."/>
            <person name="Westerberg I."/>
            <person name="Brannstrom I.O."/>
            <person name="Guillou S."/>
            <person name="Cros-Aarteil S."/>
            <person name="Calhoun S."/>
            <person name="Haridas S."/>
            <person name="Kuo A."/>
            <person name="Mondo S."/>
            <person name="Pangilinan J."/>
            <person name="Riley R."/>
            <person name="Labutti K."/>
            <person name="Andreopoulos B."/>
            <person name="Lipzen A."/>
            <person name="Chen C."/>
            <person name="Yanf M."/>
            <person name="Daum C."/>
            <person name="Ng V."/>
            <person name="Clum A."/>
            <person name="Ohm R."/>
            <person name="Martin F."/>
            <person name="Silar P."/>
            <person name="Natvig D."/>
            <person name="Lalanne C."/>
            <person name="Gautier V."/>
            <person name="Ament-Velasquez S.L."/>
            <person name="Kruys A."/>
            <person name="Hutchinson M.I."/>
            <person name="Powell A.J."/>
            <person name="Barry K."/>
            <person name="Miller A.N."/>
            <person name="Grigoriev I.V."/>
            <person name="Debuchy R."/>
            <person name="Gladieux P."/>
            <person name="Thoren M.H."/>
            <person name="Johannesson H."/>
        </authorList>
    </citation>
    <scope>NUCLEOTIDE SEQUENCE</scope>
    <source>
        <strain evidence="2">CBS 538.74</strain>
    </source>
</reference>
<reference evidence="2" key="1">
    <citation type="journal article" date="2023" name="Mol. Phylogenet. Evol.">
        <title>Genome-scale phylogeny and comparative genomics of the fungal order Sordariales.</title>
        <authorList>
            <person name="Hensen N."/>
            <person name="Bonometti L."/>
            <person name="Westerberg I."/>
            <person name="Brannstrom I.O."/>
            <person name="Guillou S."/>
            <person name="Cros-Aarteil S."/>
            <person name="Calhoun S."/>
            <person name="Haridas S."/>
            <person name="Kuo A."/>
            <person name="Mondo S."/>
            <person name="Pangilinan J."/>
            <person name="Riley R."/>
            <person name="LaButti K."/>
            <person name="Andreopoulos B."/>
            <person name="Lipzen A."/>
            <person name="Chen C."/>
            <person name="Yan M."/>
            <person name="Daum C."/>
            <person name="Ng V."/>
            <person name="Clum A."/>
            <person name="Steindorff A."/>
            <person name="Ohm R.A."/>
            <person name="Martin F."/>
            <person name="Silar P."/>
            <person name="Natvig D.O."/>
            <person name="Lalanne C."/>
            <person name="Gautier V."/>
            <person name="Ament-Velasquez S.L."/>
            <person name="Kruys A."/>
            <person name="Hutchinson M.I."/>
            <person name="Powell A.J."/>
            <person name="Barry K."/>
            <person name="Miller A.N."/>
            <person name="Grigoriev I.V."/>
            <person name="Debuchy R."/>
            <person name="Gladieux P."/>
            <person name="Hiltunen Thoren M."/>
            <person name="Johannesson H."/>
        </authorList>
    </citation>
    <scope>NUCLEOTIDE SEQUENCE</scope>
    <source>
        <strain evidence="2">CBS 538.74</strain>
    </source>
</reference>
<sequence>MTHAPAPVFPIVFAVQNLATAWPSTLIQLYWSVVRVGEYRVAYDFITLPNTNSSHPYYINLWTGWLNETAPTGTYSLGWSSYYNNCSDPAEEDFNGLTAASIKGDFFFTIEPGAQQPDFAADLDICPEYNATFEITGTSPIRSSGLSTQPRDVCAIVAASPPPANPCAARVDKAAASSISAELTASACATSPPVLTSGCPPPGQTSEKSLGSGVSARDAMGMLLGPLLAGLLFALH</sequence>
<protein>
    <recommendedName>
        <fullName evidence="1">DUF7136 domain-containing protein</fullName>
    </recommendedName>
</protein>
<dbReference type="Proteomes" id="UP001302745">
    <property type="component" value="Unassembled WGS sequence"/>
</dbReference>
<name>A0AAN6VNR9_9PEZI</name>
<proteinExistence type="predicted"/>
<organism evidence="2 3">
    <name type="scientific">Chaetomidium leptoderma</name>
    <dbReference type="NCBI Taxonomy" id="669021"/>
    <lineage>
        <taxon>Eukaryota</taxon>
        <taxon>Fungi</taxon>
        <taxon>Dikarya</taxon>
        <taxon>Ascomycota</taxon>
        <taxon>Pezizomycotina</taxon>
        <taxon>Sordariomycetes</taxon>
        <taxon>Sordariomycetidae</taxon>
        <taxon>Sordariales</taxon>
        <taxon>Chaetomiaceae</taxon>
        <taxon>Chaetomidium</taxon>
    </lineage>
</organism>
<dbReference type="InterPro" id="IPR055560">
    <property type="entry name" value="DUF7136"/>
</dbReference>
<dbReference type="Pfam" id="PF23584">
    <property type="entry name" value="DUF7136"/>
    <property type="match status" value="1"/>
</dbReference>
<dbReference type="AlphaFoldDB" id="A0AAN6VNR9"/>
<gene>
    <name evidence="2" type="ORF">C8A00DRAFT_33105</name>
</gene>
<accession>A0AAN6VNR9</accession>
<comment type="caution">
    <text evidence="2">The sequence shown here is derived from an EMBL/GenBank/DDBJ whole genome shotgun (WGS) entry which is preliminary data.</text>
</comment>
<keyword evidence="3" id="KW-1185">Reference proteome</keyword>
<dbReference type="EMBL" id="MU856920">
    <property type="protein sequence ID" value="KAK4154151.1"/>
    <property type="molecule type" value="Genomic_DNA"/>
</dbReference>
<evidence type="ECO:0000313" key="2">
    <source>
        <dbReference type="EMBL" id="KAK4154151.1"/>
    </source>
</evidence>
<evidence type="ECO:0000313" key="3">
    <source>
        <dbReference type="Proteomes" id="UP001302745"/>
    </source>
</evidence>
<feature type="domain" description="DUF7136" evidence="1">
    <location>
        <begin position="2"/>
        <end position="194"/>
    </location>
</feature>